<dbReference type="AlphaFoldDB" id="A0A5P1E9V5"/>
<dbReference type="Pfam" id="PF23559">
    <property type="entry name" value="WHD_DRP"/>
    <property type="match status" value="1"/>
</dbReference>
<protein>
    <submittedName>
        <fullName evidence="5">Uncharacterized protein</fullName>
    </submittedName>
</protein>
<keyword evidence="1" id="KW-0677">Repeat</keyword>
<dbReference type="InterPro" id="IPR027417">
    <property type="entry name" value="P-loop_NTPase"/>
</dbReference>
<reference evidence="6" key="1">
    <citation type="journal article" date="2017" name="Nat. Commun.">
        <title>The asparagus genome sheds light on the origin and evolution of a young Y chromosome.</title>
        <authorList>
            <person name="Harkess A."/>
            <person name="Zhou J."/>
            <person name="Xu C."/>
            <person name="Bowers J.E."/>
            <person name="Van der Hulst R."/>
            <person name="Ayyampalayam S."/>
            <person name="Mercati F."/>
            <person name="Riccardi P."/>
            <person name="McKain M.R."/>
            <person name="Kakrana A."/>
            <person name="Tang H."/>
            <person name="Ray J."/>
            <person name="Groenendijk J."/>
            <person name="Arikit S."/>
            <person name="Mathioni S.M."/>
            <person name="Nakano M."/>
            <person name="Shan H."/>
            <person name="Telgmann-Rauber A."/>
            <person name="Kanno A."/>
            <person name="Yue Z."/>
            <person name="Chen H."/>
            <person name="Li W."/>
            <person name="Chen Y."/>
            <person name="Xu X."/>
            <person name="Zhang Y."/>
            <person name="Luo S."/>
            <person name="Chen H."/>
            <person name="Gao J."/>
            <person name="Mao Z."/>
            <person name="Pires J.C."/>
            <person name="Luo M."/>
            <person name="Kudrna D."/>
            <person name="Wing R.A."/>
            <person name="Meyers B.C."/>
            <person name="Yi K."/>
            <person name="Kong H."/>
            <person name="Lavrijsen P."/>
            <person name="Sunseri F."/>
            <person name="Falavigna A."/>
            <person name="Ye Y."/>
            <person name="Leebens-Mack J.H."/>
            <person name="Chen G."/>
        </authorList>
    </citation>
    <scope>NUCLEOTIDE SEQUENCE [LARGE SCALE GENOMIC DNA]</scope>
    <source>
        <strain evidence="6">cv. DH0086</strain>
    </source>
</reference>
<name>A0A5P1E9V5_ASPOF</name>
<dbReference type="Gene3D" id="1.10.10.10">
    <property type="entry name" value="Winged helix-like DNA-binding domain superfamily/Winged helix DNA-binding domain"/>
    <property type="match status" value="1"/>
</dbReference>
<feature type="domain" description="Disease resistance protein winged helix" evidence="4">
    <location>
        <begin position="157"/>
        <end position="226"/>
    </location>
</feature>
<dbReference type="InterPro" id="IPR002182">
    <property type="entry name" value="NB-ARC"/>
</dbReference>
<dbReference type="InterPro" id="IPR044974">
    <property type="entry name" value="Disease_R_plants"/>
</dbReference>
<evidence type="ECO:0000313" key="6">
    <source>
        <dbReference type="Proteomes" id="UP000243459"/>
    </source>
</evidence>
<evidence type="ECO:0000313" key="5">
    <source>
        <dbReference type="EMBL" id="ONK62533.1"/>
    </source>
</evidence>
<dbReference type="InterPro" id="IPR042197">
    <property type="entry name" value="Apaf_helical"/>
</dbReference>
<dbReference type="OMA" id="RIPEICF"/>
<dbReference type="Gene3D" id="3.40.50.300">
    <property type="entry name" value="P-loop containing nucleotide triphosphate hydrolases"/>
    <property type="match status" value="1"/>
</dbReference>
<evidence type="ECO:0000256" key="2">
    <source>
        <dbReference type="ARBA" id="ARBA00022821"/>
    </source>
</evidence>
<gene>
    <name evidence="5" type="ORF">A4U43_C07F5070</name>
</gene>
<dbReference type="SUPFAM" id="SSF52540">
    <property type="entry name" value="P-loop containing nucleoside triphosphate hydrolases"/>
    <property type="match status" value="1"/>
</dbReference>
<evidence type="ECO:0000259" key="3">
    <source>
        <dbReference type="Pfam" id="PF00931"/>
    </source>
</evidence>
<sequence length="278" mass="32173">MFVLDDVWDVSVWEMLLRNPLSVGVVGSRVLVTTRDERVANRMRAVYCHKVDILSPEDGWSLLCKKLVPRGKEWEIEHLQDIGIKIVEKRGVLPLAIKAMGGALCEKSKSRSDWEAVLESNVWSISGFPEQVNRALYWSYLQLPPHLKQCFLWWFLLPKGYDISMYEVVDLWTAEGFIKGQGGSPALMDKTGHKYYKELVCRSFLQLNPMYFRSVHMMHDLLRSLAEFLSQDESLFVDVPEKLSNKDSWMRLRRLSIEGGELHVDDILRSKVSLRTLI</sequence>
<dbReference type="PANTHER" id="PTHR23155">
    <property type="entry name" value="DISEASE RESISTANCE PROTEIN RP"/>
    <property type="match status" value="1"/>
</dbReference>
<dbReference type="PANTHER" id="PTHR23155:SF1211">
    <property type="entry name" value="OS09G0313500 PROTEIN"/>
    <property type="match status" value="1"/>
</dbReference>
<keyword evidence="6" id="KW-1185">Reference proteome</keyword>
<dbReference type="InterPro" id="IPR058922">
    <property type="entry name" value="WHD_DRP"/>
</dbReference>
<accession>A0A5P1E9V5</accession>
<keyword evidence="2" id="KW-0611">Plant defense</keyword>
<dbReference type="EMBL" id="CM007387">
    <property type="protein sequence ID" value="ONK62533.1"/>
    <property type="molecule type" value="Genomic_DNA"/>
</dbReference>
<dbReference type="InterPro" id="IPR036388">
    <property type="entry name" value="WH-like_DNA-bd_sf"/>
</dbReference>
<evidence type="ECO:0000256" key="1">
    <source>
        <dbReference type="ARBA" id="ARBA00022737"/>
    </source>
</evidence>
<dbReference type="Pfam" id="PF00931">
    <property type="entry name" value="NB-ARC"/>
    <property type="match status" value="1"/>
</dbReference>
<dbReference type="GO" id="GO:0098542">
    <property type="term" value="P:defense response to other organism"/>
    <property type="evidence" value="ECO:0007669"/>
    <property type="project" value="TreeGrafter"/>
</dbReference>
<organism evidence="5 6">
    <name type="scientific">Asparagus officinalis</name>
    <name type="common">Garden asparagus</name>
    <dbReference type="NCBI Taxonomy" id="4686"/>
    <lineage>
        <taxon>Eukaryota</taxon>
        <taxon>Viridiplantae</taxon>
        <taxon>Streptophyta</taxon>
        <taxon>Embryophyta</taxon>
        <taxon>Tracheophyta</taxon>
        <taxon>Spermatophyta</taxon>
        <taxon>Magnoliopsida</taxon>
        <taxon>Liliopsida</taxon>
        <taxon>Asparagales</taxon>
        <taxon>Asparagaceae</taxon>
        <taxon>Asparagoideae</taxon>
        <taxon>Asparagus</taxon>
    </lineage>
</organism>
<evidence type="ECO:0000259" key="4">
    <source>
        <dbReference type="Pfam" id="PF23559"/>
    </source>
</evidence>
<feature type="domain" description="NB-ARC" evidence="3">
    <location>
        <begin position="1"/>
        <end position="69"/>
    </location>
</feature>
<dbReference type="Proteomes" id="UP000243459">
    <property type="component" value="Chromosome 7"/>
</dbReference>
<dbReference type="Gramene" id="ONK62533">
    <property type="protein sequence ID" value="ONK62533"/>
    <property type="gene ID" value="A4U43_C07F5070"/>
</dbReference>
<dbReference type="Gene3D" id="1.10.8.430">
    <property type="entry name" value="Helical domain of apoptotic protease-activating factors"/>
    <property type="match status" value="1"/>
</dbReference>
<dbReference type="GO" id="GO:0043531">
    <property type="term" value="F:ADP binding"/>
    <property type="evidence" value="ECO:0007669"/>
    <property type="project" value="InterPro"/>
</dbReference>
<proteinExistence type="predicted"/>